<dbReference type="Pfam" id="PF05175">
    <property type="entry name" value="MTS"/>
    <property type="match status" value="1"/>
</dbReference>
<evidence type="ECO:0000256" key="5">
    <source>
        <dbReference type="ARBA" id="ARBA00048391"/>
    </source>
</evidence>
<evidence type="ECO:0000313" key="9">
    <source>
        <dbReference type="Proteomes" id="UP000199008"/>
    </source>
</evidence>
<dbReference type="NCBIfam" id="TIGR00536">
    <property type="entry name" value="hemK_fam"/>
    <property type="match status" value="1"/>
</dbReference>
<dbReference type="Pfam" id="PF17827">
    <property type="entry name" value="PrmC_N"/>
    <property type="match status" value="1"/>
</dbReference>
<dbReference type="InterPro" id="IPR019874">
    <property type="entry name" value="RF_methyltr_PrmC"/>
</dbReference>
<dbReference type="STRING" id="576118.SAMN05216216_11920"/>
<evidence type="ECO:0000259" key="6">
    <source>
        <dbReference type="Pfam" id="PF05175"/>
    </source>
</evidence>
<dbReference type="SUPFAM" id="SSF53335">
    <property type="entry name" value="S-adenosyl-L-methionine-dependent methyltransferases"/>
    <property type="match status" value="1"/>
</dbReference>
<dbReference type="InterPro" id="IPR040758">
    <property type="entry name" value="PrmC_N"/>
</dbReference>
<keyword evidence="2 8" id="KW-0489">Methyltransferase</keyword>
<dbReference type="InterPro" id="IPR004556">
    <property type="entry name" value="HemK-like"/>
</dbReference>
<evidence type="ECO:0000259" key="7">
    <source>
        <dbReference type="Pfam" id="PF17827"/>
    </source>
</evidence>
<sequence>MPPYNYRDVIRKAENSLYAHGKETRIAQLLAEDLFRMTTAQIMMKSDEPMSQCEQGIYDKAVKRVCAGEPYQYVVGFSWFYGEKFKVTTDTLIPRNETEELVMFVLNEEKDDGRTVVDIGTGTGAIPVTLHKYWNQNKVYATDISQDALEVAKENCNAHNADITFYHGDLYRPLIENHIKADVIISNPPYISKDDIPVMTPSVIEHEPHQALFAGDDGLEIYKRLIDGLPEVLSAGGRVYCEIAFNQKEPLLIYLLRRWPETKRYGVVKDINKQDRILYFTWEG</sequence>
<evidence type="ECO:0000256" key="2">
    <source>
        <dbReference type="ARBA" id="ARBA00022603"/>
    </source>
</evidence>
<dbReference type="EMBL" id="FNFY01000019">
    <property type="protein sequence ID" value="SDL04538.1"/>
    <property type="molecule type" value="Genomic_DNA"/>
</dbReference>
<dbReference type="OrthoDB" id="9800643at2"/>
<dbReference type="NCBIfam" id="TIGR03534">
    <property type="entry name" value="RF_mod_PrmC"/>
    <property type="match status" value="1"/>
</dbReference>
<evidence type="ECO:0000256" key="4">
    <source>
        <dbReference type="ARBA" id="ARBA00022691"/>
    </source>
</evidence>
<dbReference type="AlphaFoldDB" id="A0A1G9GV57"/>
<gene>
    <name evidence="8" type="ORF">SAMN05216216_11920</name>
</gene>
<dbReference type="CDD" id="cd02440">
    <property type="entry name" value="AdoMet_MTases"/>
    <property type="match status" value="1"/>
</dbReference>
<dbReference type="InterPro" id="IPR002052">
    <property type="entry name" value="DNA_methylase_N6_adenine_CS"/>
</dbReference>
<dbReference type="Gene3D" id="1.10.8.10">
    <property type="entry name" value="DNA helicase RuvA subunit, C-terminal domain"/>
    <property type="match status" value="1"/>
</dbReference>
<dbReference type="PROSITE" id="PS00092">
    <property type="entry name" value="N6_MTASE"/>
    <property type="match status" value="1"/>
</dbReference>
<dbReference type="InterPro" id="IPR050320">
    <property type="entry name" value="N5-glutamine_MTase"/>
</dbReference>
<organism evidence="8 9">
    <name type="scientific">Lacicoccus qingdaonensis</name>
    <dbReference type="NCBI Taxonomy" id="576118"/>
    <lineage>
        <taxon>Bacteria</taxon>
        <taxon>Bacillati</taxon>
        <taxon>Bacillota</taxon>
        <taxon>Bacilli</taxon>
        <taxon>Bacillales</taxon>
        <taxon>Salinicoccaceae</taxon>
        <taxon>Lacicoccus</taxon>
    </lineage>
</organism>
<dbReference type="PANTHER" id="PTHR18895:SF74">
    <property type="entry name" value="MTRF1L RELEASE FACTOR GLUTAMINE METHYLTRANSFERASE"/>
    <property type="match status" value="1"/>
</dbReference>
<evidence type="ECO:0000313" key="8">
    <source>
        <dbReference type="EMBL" id="SDL04538.1"/>
    </source>
</evidence>
<dbReference type="GO" id="GO:0032259">
    <property type="term" value="P:methylation"/>
    <property type="evidence" value="ECO:0007669"/>
    <property type="project" value="UniProtKB-KW"/>
</dbReference>
<name>A0A1G9GV57_9BACL</name>
<keyword evidence="3 8" id="KW-0808">Transferase</keyword>
<keyword evidence="9" id="KW-1185">Reference proteome</keyword>
<dbReference type="GO" id="GO:0102559">
    <property type="term" value="F:peptide chain release factor N(5)-glutamine methyltransferase activity"/>
    <property type="evidence" value="ECO:0007669"/>
    <property type="project" value="UniProtKB-EC"/>
</dbReference>
<comment type="catalytic activity">
    <reaction evidence="5">
        <text>L-glutaminyl-[peptide chain release factor] + S-adenosyl-L-methionine = N(5)-methyl-L-glutaminyl-[peptide chain release factor] + S-adenosyl-L-homocysteine + H(+)</text>
        <dbReference type="Rhea" id="RHEA:42896"/>
        <dbReference type="Rhea" id="RHEA-COMP:10271"/>
        <dbReference type="Rhea" id="RHEA-COMP:10272"/>
        <dbReference type="ChEBI" id="CHEBI:15378"/>
        <dbReference type="ChEBI" id="CHEBI:30011"/>
        <dbReference type="ChEBI" id="CHEBI:57856"/>
        <dbReference type="ChEBI" id="CHEBI:59789"/>
        <dbReference type="ChEBI" id="CHEBI:61891"/>
        <dbReference type="EC" id="2.1.1.297"/>
    </reaction>
</comment>
<feature type="domain" description="Methyltransferase small" evidence="6">
    <location>
        <begin position="105"/>
        <end position="195"/>
    </location>
</feature>
<reference evidence="9" key="1">
    <citation type="submission" date="2016-10" db="EMBL/GenBank/DDBJ databases">
        <authorList>
            <person name="Varghese N."/>
            <person name="Submissions S."/>
        </authorList>
    </citation>
    <scope>NUCLEOTIDE SEQUENCE [LARGE SCALE GENOMIC DNA]</scope>
    <source>
        <strain evidence="9">CGMCC 1.8895</strain>
    </source>
</reference>
<dbReference type="Proteomes" id="UP000199008">
    <property type="component" value="Unassembled WGS sequence"/>
</dbReference>
<dbReference type="EC" id="2.1.1.297" evidence="1"/>
<protein>
    <recommendedName>
        <fullName evidence="1">peptide chain release factor N(5)-glutamine methyltransferase</fullName>
        <ecNumber evidence="1">2.1.1.297</ecNumber>
    </recommendedName>
</protein>
<proteinExistence type="predicted"/>
<dbReference type="InterPro" id="IPR007848">
    <property type="entry name" value="Small_mtfrase_dom"/>
</dbReference>
<accession>A0A1G9GV57</accession>
<evidence type="ECO:0000256" key="3">
    <source>
        <dbReference type="ARBA" id="ARBA00022679"/>
    </source>
</evidence>
<dbReference type="GO" id="GO:0003676">
    <property type="term" value="F:nucleic acid binding"/>
    <property type="evidence" value="ECO:0007669"/>
    <property type="project" value="InterPro"/>
</dbReference>
<dbReference type="PANTHER" id="PTHR18895">
    <property type="entry name" value="HEMK METHYLTRANSFERASE"/>
    <property type="match status" value="1"/>
</dbReference>
<evidence type="ECO:0000256" key="1">
    <source>
        <dbReference type="ARBA" id="ARBA00012771"/>
    </source>
</evidence>
<keyword evidence="4" id="KW-0949">S-adenosyl-L-methionine</keyword>
<dbReference type="InterPro" id="IPR029063">
    <property type="entry name" value="SAM-dependent_MTases_sf"/>
</dbReference>
<dbReference type="Gene3D" id="3.40.50.150">
    <property type="entry name" value="Vaccinia Virus protein VP39"/>
    <property type="match status" value="1"/>
</dbReference>
<feature type="domain" description="Release factor glutamine methyltransferase N-terminal" evidence="7">
    <location>
        <begin position="9"/>
        <end position="76"/>
    </location>
</feature>